<dbReference type="Gene3D" id="3.40.50.2300">
    <property type="match status" value="1"/>
</dbReference>
<evidence type="ECO:0000256" key="7">
    <source>
        <dbReference type="PROSITE-ProRule" id="PRU00169"/>
    </source>
</evidence>
<dbReference type="SUPFAM" id="SSF47384">
    <property type="entry name" value="Homodimeric domain of signal transducing histidine kinase"/>
    <property type="match status" value="1"/>
</dbReference>
<sequence>MSDDQDLGIRVAAYLNARRGQLTRHWLRAVRKQIRVKPITREAVVGLIDQLPQIFEELCVMLRSDGPSHAAETRLEHDARQHAQERWRQGFALDELYVELELLHRCVQASVREYFVSAPPPEGQAGIHEAIEAFFGDATRTVIEQFQSQADRRVRDALGERDRALAAQRRSEERLRIATEAAGIGIFEWDPQTDGAVWENDRMFEITGQLAQAGPLGARQFSDLLVNPDDLAGLYEALDAASAGRREMHASFEMRKLRTREHRHVEISARFLPDSTGTRQVVVGTLADITDRVQVEEKLKEADRRKDVFLATLAHELRNPLAPILNAASFLRRRNISALQLRWLQGVVERQAKHLAALIDDLLDLSRISAGKIRLRKEVFDIRAAIERAIEINAPAAARHGHRLEIDGIAHSLPIFIRGDPTRLTQVLANLLDNATKYTADGGHIRLSLEETDGEVRVCVEDNGIGMEPHTIPAMFEMFEQATEDTTAGKSGLGIGLSVARSLVAMHGGTLDATSEGRGKGSQFVVTLPVCDKPATGTTAPSRPADDGPCARLRVLIVDDNYDAASSLAAVLDGHDVHTANRGKDALEMVDELRPHVVILDLDLPDISGYEVATRLSGRKGEDDANTLPVLIALTGYGLPDDIERTRQAGFDRHIVKPARPEEIAELLDELGKKALIR</sequence>
<dbReference type="Pfam" id="PF00072">
    <property type="entry name" value="Response_reg"/>
    <property type="match status" value="1"/>
</dbReference>
<evidence type="ECO:0000256" key="3">
    <source>
        <dbReference type="ARBA" id="ARBA00012438"/>
    </source>
</evidence>
<keyword evidence="4 7" id="KW-0597">Phosphoprotein</keyword>
<dbReference type="InterPro" id="IPR003661">
    <property type="entry name" value="HisK_dim/P_dom"/>
</dbReference>
<dbReference type="CDD" id="cd00082">
    <property type="entry name" value="HisKA"/>
    <property type="match status" value="1"/>
</dbReference>
<evidence type="ECO:0000313" key="12">
    <source>
        <dbReference type="Proteomes" id="UP001139308"/>
    </source>
</evidence>
<dbReference type="Pfam" id="PF00512">
    <property type="entry name" value="HisKA"/>
    <property type="match status" value="1"/>
</dbReference>
<dbReference type="Gene3D" id="3.30.565.10">
    <property type="entry name" value="Histidine kinase-like ATPase, C-terminal domain"/>
    <property type="match status" value="1"/>
</dbReference>
<dbReference type="GO" id="GO:0009927">
    <property type="term" value="F:histidine phosphotransfer kinase activity"/>
    <property type="evidence" value="ECO:0007669"/>
    <property type="project" value="TreeGrafter"/>
</dbReference>
<dbReference type="RefSeq" id="WP_238464990.1">
    <property type="nucleotide sequence ID" value="NZ_JAKLJA010000013.1"/>
</dbReference>
<dbReference type="InterPro" id="IPR035965">
    <property type="entry name" value="PAS-like_dom_sf"/>
</dbReference>
<dbReference type="SUPFAM" id="SSF55785">
    <property type="entry name" value="PYP-like sensor domain (PAS domain)"/>
    <property type="match status" value="1"/>
</dbReference>
<comment type="caution">
    <text evidence="11">The sequence shown here is derived from an EMBL/GenBank/DDBJ whole genome shotgun (WGS) entry which is preliminary data.</text>
</comment>
<dbReference type="Gene3D" id="3.30.450.20">
    <property type="entry name" value="PAS domain"/>
    <property type="match status" value="1"/>
</dbReference>
<dbReference type="EC" id="2.7.13.3" evidence="3"/>
<evidence type="ECO:0000256" key="1">
    <source>
        <dbReference type="ARBA" id="ARBA00000085"/>
    </source>
</evidence>
<dbReference type="Pfam" id="PF02518">
    <property type="entry name" value="HATPase_c"/>
    <property type="match status" value="1"/>
</dbReference>
<dbReference type="SMART" id="SM00387">
    <property type="entry name" value="HATPase_c"/>
    <property type="match status" value="1"/>
</dbReference>
<dbReference type="PROSITE" id="PS50113">
    <property type="entry name" value="PAC"/>
    <property type="match status" value="1"/>
</dbReference>
<gene>
    <name evidence="11" type="ORF">L5014_17490</name>
</gene>
<keyword evidence="11" id="KW-0067">ATP-binding</keyword>
<dbReference type="SUPFAM" id="SSF52172">
    <property type="entry name" value="CheY-like"/>
    <property type="match status" value="1"/>
</dbReference>
<dbReference type="InterPro" id="IPR003594">
    <property type="entry name" value="HATPase_dom"/>
</dbReference>
<accession>A0A9X1RPX9</accession>
<feature type="domain" description="Response regulatory" evidence="9">
    <location>
        <begin position="554"/>
        <end position="672"/>
    </location>
</feature>
<feature type="domain" description="Histidine kinase" evidence="8">
    <location>
        <begin position="312"/>
        <end position="532"/>
    </location>
</feature>
<dbReference type="InterPro" id="IPR000014">
    <property type="entry name" value="PAS"/>
</dbReference>
<comment type="catalytic activity">
    <reaction evidence="1">
        <text>ATP + protein L-histidine = ADP + protein N-phospho-L-histidine.</text>
        <dbReference type="EC" id="2.7.13.3"/>
    </reaction>
</comment>
<evidence type="ECO:0000256" key="5">
    <source>
        <dbReference type="ARBA" id="ARBA00022679"/>
    </source>
</evidence>
<evidence type="ECO:0000256" key="2">
    <source>
        <dbReference type="ARBA" id="ARBA00004429"/>
    </source>
</evidence>
<dbReference type="SMART" id="SM00388">
    <property type="entry name" value="HisKA"/>
    <property type="match status" value="1"/>
</dbReference>
<name>A0A9X1RPX9_9BURK</name>
<dbReference type="SMART" id="SM00448">
    <property type="entry name" value="REC"/>
    <property type="match status" value="1"/>
</dbReference>
<dbReference type="PROSITE" id="PS50110">
    <property type="entry name" value="RESPONSE_REGULATORY"/>
    <property type="match status" value="1"/>
</dbReference>
<keyword evidence="5" id="KW-0808">Transferase</keyword>
<dbReference type="PRINTS" id="PR00344">
    <property type="entry name" value="BCTRLSENSOR"/>
</dbReference>
<dbReference type="AlphaFoldDB" id="A0A9X1RPX9"/>
<dbReference type="InterPro" id="IPR036890">
    <property type="entry name" value="HATPase_C_sf"/>
</dbReference>
<dbReference type="InterPro" id="IPR036097">
    <property type="entry name" value="HisK_dim/P_sf"/>
</dbReference>
<evidence type="ECO:0000259" key="10">
    <source>
        <dbReference type="PROSITE" id="PS50113"/>
    </source>
</evidence>
<dbReference type="InterPro" id="IPR004358">
    <property type="entry name" value="Sig_transdc_His_kin-like_C"/>
</dbReference>
<dbReference type="InterPro" id="IPR005467">
    <property type="entry name" value="His_kinase_dom"/>
</dbReference>
<dbReference type="FunFam" id="3.30.565.10:FF:000006">
    <property type="entry name" value="Sensor histidine kinase WalK"/>
    <property type="match status" value="1"/>
</dbReference>
<dbReference type="PANTHER" id="PTHR43047:SF72">
    <property type="entry name" value="OSMOSENSING HISTIDINE PROTEIN KINASE SLN1"/>
    <property type="match status" value="1"/>
</dbReference>
<dbReference type="InterPro" id="IPR011006">
    <property type="entry name" value="CheY-like_superfamily"/>
</dbReference>
<evidence type="ECO:0000256" key="6">
    <source>
        <dbReference type="ARBA" id="ARBA00022777"/>
    </source>
</evidence>
<evidence type="ECO:0000259" key="8">
    <source>
        <dbReference type="PROSITE" id="PS50109"/>
    </source>
</evidence>
<keyword evidence="6" id="KW-0418">Kinase</keyword>
<keyword evidence="11" id="KW-0547">Nucleotide-binding</keyword>
<dbReference type="CDD" id="cd00075">
    <property type="entry name" value="HATPase"/>
    <property type="match status" value="1"/>
</dbReference>
<organism evidence="11 12">
    <name type="scientific">Paraburkholderia tagetis</name>
    <dbReference type="NCBI Taxonomy" id="2913261"/>
    <lineage>
        <taxon>Bacteria</taxon>
        <taxon>Pseudomonadati</taxon>
        <taxon>Pseudomonadota</taxon>
        <taxon>Betaproteobacteria</taxon>
        <taxon>Burkholderiales</taxon>
        <taxon>Burkholderiaceae</taxon>
        <taxon>Paraburkholderia</taxon>
    </lineage>
</organism>
<keyword evidence="12" id="KW-1185">Reference proteome</keyword>
<dbReference type="PANTHER" id="PTHR43047">
    <property type="entry name" value="TWO-COMPONENT HISTIDINE PROTEIN KINASE"/>
    <property type="match status" value="1"/>
</dbReference>
<dbReference type="GO" id="GO:0005886">
    <property type="term" value="C:plasma membrane"/>
    <property type="evidence" value="ECO:0007669"/>
    <property type="project" value="UniProtKB-SubCell"/>
</dbReference>
<protein>
    <recommendedName>
        <fullName evidence="3">histidine kinase</fullName>
        <ecNumber evidence="3">2.7.13.3</ecNumber>
    </recommendedName>
</protein>
<evidence type="ECO:0000313" key="11">
    <source>
        <dbReference type="EMBL" id="MCG5075135.1"/>
    </source>
</evidence>
<proteinExistence type="predicted"/>
<dbReference type="Gene3D" id="1.10.287.130">
    <property type="match status" value="1"/>
</dbReference>
<reference evidence="11" key="1">
    <citation type="submission" date="2022-01" db="EMBL/GenBank/DDBJ databases">
        <title>Genome sequence and assembly of Parabukholderia sp. RG36.</title>
        <authorList>
            <person name="Chhetri G."/>
        </authorList>
    </citation>
    <scope>NUCLEOTIDE SEQUENCE</scope>
    <source>
        <strain evidence="11">RG36</strain>
    </source>
</reference>
<dbReference type="InterPro" id="IPR001789">
    <property type="entry name" value="Sig_transdc_resp-reg_receiver"/>
</dbReference>
<dbReference type="GO" id="GO:0000155">
    <property type="term" value="F:phosphorelay sensor kinase activity"/>
    <property type="evidence" value="ECO:0007669"/>
    <property type="project" value="InterPro"/>
</dbReference>
<dbReference type="PROSITE" id="PS50109">
    <property type="entry name" value="HIS_KIN"/>
    <property type="match status" value="1"/>
</dbReference>
<comment type="subcellular location">
    <subcellularLocation>
        <location evidence="2">Cell inner membrane</location>
        <topology evidence="2">Multi-pass membrane protein</topology>
    </subcellularLocation>
</comment>
<dbReference type="NCBIfam" id="TIGR00229">
    <property type="entry name" value="sensory_box"/>
    <property type="match status" value="1"/>
</dbReference>
<evidence type="ECO:0000256" key="4">
    <source>
        <dbReference type="ARBA" id="ARBA00022553"/>
    </source>
</evidence>
<evidence type="ECO:0000259" key="9">
    <source>
        <dbReference type="PROSITE" id="PS50110"/>
    </source>
</evidence>
<dbReference type="EMBL" id="JAKLJA010000013">
    <property type="protein sequence ID" value="MCG5075135.1"/>
    <property type="molecule type" value="Genomic_DNA"/>
</dbReference>
<dbReference type="InterPro" id="IPR000700">
    <property type="entry name" value="PAS-assoc_C"/>
</dbReference>
<feature type="modified residue" description="4-aspartylphosphate" evidence="7">
    <location>
        <position position="601"/>
    </location>
</feature>
<dbReference type="GO" id="GO:0005524">
    <property type="term" value="F:ATP binding"/>
    <property type="evidence" value="ECO:0007669"/>
    <property type="project" value="UniProtKB-KW"/>
</dbReference>
<dbReference type="SUPFAM" id="SSF55874">
    <property type="entry name" value="ATPase domain of HSP90 chaperone/DNA topoisomerase II/histidine kinase"/>
    <property type="match status" value="1"/>
</dbReference>
<feature type="domain" description="PAC" evidence="10">
    <location>
        <begin position="248"/>
        <end position="301"/>
    </location>
</feature>
<dbReference type="Proteomes" id="UP001139308">
    <property type="component" value="Unassembled WGS sequence"/>
</dbReference>